<proteinExistence type="predicted"/>
<dbReference type="AlphaFoldDB" id="Q9UZQ9"/>
<evidence type="ECO:0000313" key="1">
    <source>
        <dbReference type="EMBL" id="CAB49997.1"/>
    </source>
</evidence>
<reference evidence="2 4" key="5">
    <citation type="journal article" date="2012" name="Curr. Microbiol.">
        <title>Re-annotation of two hyperthermophilic archaea Pyrococcus abyssi GE5 and Pyrococcus furiosus DSM 3638.</title>
        <authorList>
            <person name="Gao J."/>
            <person name="Wang J."/>
        </authorList>
    </citation>
    <scope>GENOME REANNOTATION</scope>
    <source>
        <strain evidence="2">GE5</strain>
        <strain evidence="4">GE5 / Orsay</strain>
    </source>
</reference>
<reference evidence="1" key="1">
    <citation type="submission" date="1999-07" db="EMBL/GenBank/DDBJ databases">
        <authorList>
            <person name="Genoscope"/>
        </authorList>
    </citation>
    <scope>NUCLEOTIDE SEQUENCE</scope>
    <source>
        <strain evidence="1">Orsay</strain>
    </source>
</reference>
<evidence type="ECO:0000313" key="2">
    <source>
        <dbReference type="EMBL" id="CCE70499.1"/>
    </source>
</evidence>
<dbReference type="EMBL" id="AJ248286">
    <property type="protein sequence ID" value="CAB49997.1"/>
    <property type="molecule type" value="Genomic_DNA"/>
</dbReference>
<sequence>MSFKDKGKNLSSVFGVRNLPSCLEAKDIGMEVLDNSKAVISVALKIKEPGECSMNDAYLDILLENSSNRVPLGNVTFEILTPGDRRLKIPSYVEASIGLEAVIPKMMYTIFQPVQ</sequence>
<dbReference type="PATRIC" id="fig|272844.11.peg.1143"/>
<reference evidence="1" key="3">
    <citation type="journal article" date="2001" name="Genome Res.">
        <title>Genome evolution at the genus level: comparison of three complete genomes of hyperthermophilic archaea.</title>
        <authorList>
            <person name="Lecompte O."/>
            <person name="Ripp R."/>
            <person name="Puzos-Barbe V."/>
            <person name="Duprat S."/>
            <person name="Heilig R."/>
            <person name="Dietrich J."/>
            <person name="Thierry J.C."/>
            <person name="Poch O."/>
        </authorList>
    </citation>
    <scope>NUCLEOTIDE SEQUENCE</scope>
    <source>
        <strain evidence="1">Orsay</strain>
    </source>
</reference>
<protein>
    <submittedName>
        <fullName evidence="1">Uncharacterized protein</fullName>
    </submittedName>
</protein>
<dbReference type="RefSeq" id="WP_010868204.1">
    <property type="nucleotide sequence ID" value="NC_000868.1"/>
</dbReference>
<reference evidence="1" key="2">
    <citation type="journal article" date="2000" name="J. Mol. Biol.">
        <title>Archaeal homologs of eukaryotic methylation guide small nucleolar RNAs: lessons from the Pyrococcus genomes.</title>
        <authorList>
            <person name="Gaspin C."/>
            <person name="Cavaille J."/>
            <person name="Erauso G."/>
        </authorList>
    </citation>
    <scope>NUCLEOTIDE SEQUENCE</scope>
    <source>
        <strain evidence="1">Orsay</strain>
    </source>
</reference>
<dbReference type="KEGG" id="pab:PAB1649"/>
<dbReference type="EMBL" id="HE613800">
    <property type="protein sequence ID" value="CCE70499.1"/>
    <property type="molecule type" value="Genomic_DNA"/>
</dbReference>
<dbReference type="HOGENOM" id="CLU_2103594_0_0_2"/>
<accession>Q9UZQ9</accession>
<name>Q9UZQ9_PYRAB</name>
<dbReference type="Proteomes" id="UP000009139">
    <property type="component" value="Chromosome"/>
</dbReference>
<reference evidence="1 3" key="4">
    <citation type="journal article" date="2003" name="Mol. Microbiol.">
        <title>An integrated analysis of the genome of the hyperthermophilic archaeon Pyrococcus abyssi.</title>
        <authorList>
            <person name="Cohen G."/>
            <person name="Barbe V."/>
            <person name="Flament D."/>
            <person name="Galperin M."/>
            <person name="Heilig R."/>
            <person name="Ripp R."/>
            <person name="Lecompte O."/>
            <person name="Prieur D."/>
            <person name="Poch O."/>
            <person name="Quellerou J."/>
            <person name="Thierry J.C."/>
            <person name="Van der Oost J."/>
            <person name="Weissenbach J."/>
            <person name="Zivanovic Y."/>
            <person name="Forterre P."/>
        </authorList>
    </citation>
    <scope>NUCLEOTIDE SEQUENCE [LARGE SCALE GENOMIC DNA]</scope>
    <source>
        <strain evidence="3">GE5 / Orsay</strain>
        <strain evidence="1">Orsay</strain>
    </source>
</reference>
<gene>
    <name evidence="1" type="ordered locus">PAB1649</name>
</gene>
<organism evidence="1 3">
    <name type="scientific">Pyrococcus abyssi (strain GE5 / Orsay)</name>
    <dbReference type="NCBI Taxonomy" id="272844"/>
    <lineage>
        <taxon>Archaea</taxon>
        <taxon>Methanobacteriati</taxon>
        <taxon>Methanobacteriota</taxon>
        <taxon>Thermococci</taxon>
        <taxon>Thermococcales</taxon>
        <taxon>Thermococcaceae</taxon>
        <taxon>Pyrococcus</taxon>
    </lineage>
</organism>
<dbReference type="eggNOG" id="arCOG07127">
    <property type="taxonomic scope" value="Archaea"/>
</dbReference>
<dbReference type="PIR" id="H75086">
    <property type="entry name" value="H75086"/>
</dbReference>
<keyword evidence="3" id="KW-1185">Reference proteome</keyword>
<dbReference type="Proteomes" id="UP000000810">
    <property type="component" value="Chromosome"/>
</dbReference>
<dbReference type="STRING" id="272844.PAB1649"/>
<evidence type="ECO:0000313" key="4">
    <source>
        <dbReference type="Proteomes" id="UP000009139"/>
    </source>
</evidence>
<dbReference type="OrthoDB" id="85947at2157"/>
<evidence type="ECO:0000313" key="3">
    <source>
        <dbReference type="Proteomes" id="UP000000810"/>
    </source>
</evidence>